<dbReference type="Proteomes" id="UP000831189">
    <property type="component" value="Chromosome"/>
</dbReference>
<dbReference type="EMBL" id="CP096208">
    <property type="protein sequence ID" value="UPQ83626.1"/>
    <property type="molecule type" value="Genomic_DNA"/>
</dbReference>
<reference evidence="1 2" key="1">
    <citation type="submission" date="2022-04" db="EMBL/GenBank/DDBJ databases">
        <title>Pseudomonas knackmussii B09-2.</title>
        <authorList>
            <person name="Deng Y."/>
        </authorList>
    </citation>
    <scope>NUCLEOTIDE SEQUENCE [LARGE SCALE GENOMIC DNA]</scope>
    <source>
        <strain evidence="1 2">B09-2</strain>
    </source>
</reference>
<proteinExistence type="predicted"/>
<accession>A0ABY4KRX7</accession>
<evidence type="ECO:0000313" key="1">
    <source>
        <dbReference type="EMBL" id="UPQ83626.1"/>
    </source>
</evidence>
<keyword evidence="2" id="KW-1185">Reference proteome</keyword>
<organism evidence="1 2">
    <name type="scientific">Pseudomonas knackmussii</name>
    <dbReference type="NCBI Taxonomy" id="65741"/>
    <lineage>
        <taxon>Bacteria</taxon>
        <taxon>Pseudomonadati</taxon>
        <taxon>Pseudomonadota</taxon>
        <taxon>Gammaproteobacteria</taxon>
        <taxon>Pseudomonadales</taxon>
        <taxon>Pseudomonadaceae</taxon>
        <taxon>Pseudomonas</taxon>
    </lineage>
</organism>
<protein>
    <submittedName>
        <fullName evidence="1">Uncharacterized protein</fullName>
    </submittedName>
</protein>
<name>A0ABY4KRX7_9PSED</name>
<gene>
    <name evidence="1" type="ORF">M0M42_04245</name>
</gene>
<sequence>MRRMTNIVYRLINKLSRLCMGMDDATPLSKRSNDLGFFWFLVDAPMYTDDPLIDRFHDAVMRPGLIALSESESDLSKKTTEKKLGVGGNGDVDLPFVVNMALKGSFNYRTNNGSENTRIRTSSVPRTPERLLEEVVAFYLAHFPQRVLRVDPVRMSVTTATVETRVGADFAILDATCNDPGPRPLILIDAPRGTKIMPMAGEFLNGEVEVLYEDLVRKLSTSEEPLKRFSRDMPEDKKAERWSELIARFDSRVAMQIVEEAGRKHGGARFDWIDFRMPWGNTGAPSPFHLHIVPAGRYSMGTFAHAFIQRGGSNGVRIVGTLKTGGDINVMAIYER</sequence>
<evidence type="ECO:0000313" key="2">
    <source>
        <dbReference type="Proteomes" id="UP000831189"/>
    </source>
</evidence>